<dbReference type="RefSeq" id="WP_253962689.1">
    <property type="nucleotide sequence ID" value="NZ_JALHBS010000007.1"/>
</dbReference>
<sequence>MSSYRLTERAEAEIFEIFLFGIEQFGTAQARRYKDELMHCFERLGDNPRMGRAANSLAPGVRRHEHRSHVILYEIERPGILILAVVHGRSLRRLKL</sequence>
<dbReference type="InterPro" id="IPR028344">
    <property type="entry name" value="ParE1/4"/>
</dbReference>
<proteinExistence type="inferred from homology"/>
<keyword evidence="5" id="KW-1185">Reference proteome</keyword>
<dbReference type="PIRSF" id="PIRSF029218">
    <property type="entry name" value="ParE"/>
    <property type="match status" value="1"/>
</dbReference>
<dbReference type="InterPro" id="IPR035093">
    <property type="entry name" value="RelE/ParE_toxin_dom_sf"/>
</dbReference>
<dbReference type="Pfam" id="PF05016">
    <property type="entry name" value="ParE_toxin"/>
    <property type="match status" value="1"/>
</dbReference>
<protein>
    <recommendedName>
        <fullName evidence="3">Toxin</fullName>
    </recommendedName>
</protein>
<dbReference type="EMBL" id="JALHBS010000007">
    <property type="protein sequence ID" value="MCP3053802.1"/>
    <property type="molecule type" value="Genomic_DNA"/>
</dbReference>
<dbReference type="Proteomes" id="UP001155220">
    <property type="component" value="Unassembled WGS sequence"/>
</dbReference>
<organism evidence="4 5">
    <name type="scientific">Aurantimonas marianensis</name>
    <dbReference type="NCBI Taxonomy" id="2920428"/>
    <lineage>
        <taxon>Bacteria</taxon>
        <taxon>Pseudomonadati</taxon>
        <taxon>Pseudomonadota</taxon>
        <taxon>Alphaproteobacteria</taxon>
        <taxon>Hyphomicrobiales</taxon>
        <taxon>Aurantimonadaceae</taxon>
        <taxon>Aurantimonas</taxon>
    </lineage>
</organism>
<evidence type="ECO:0000256" key="2">
    <source>
        <dbReference type="ARBA" id="ARBA00022649"/>
    </source>
</evidence>
<dbReference type="PANTHER" id="PTHR33755:SF9">
    <property type="entry name" value="TOXIN PARE1"/>
    <property type="match status" value="1"/>
</dbReference>
<dbReference type="PANTHER" id="PTHR33755">
    <property type="entry name" value="TOXIN PARE1-RELATED"/>
    <property type="match status" value="1"/>
</dbReference>
<dbReference type="InterPro" id="IPR007712">
    <property type="entry name" value="RelE/ParE_toxin"/>
</dbReference>
<dbReference type="InterPro" id="IPR051803">
    <property type="entry name" value="TA_system_RelE-like_toxin"/>
</dbReference>
<dbReference type="Gene3D" id="3.30.2310.20">
    <property type="entry name" value="RelE-like"/>
    <property type="match status" value="1"/>
</dbReference>
<evidence type="ECO:0000256" key="3">
    <source>
        <dbReference type="PIRNR" id="PIRNR029218"/>
    </source>
</evidence>
<accession>A0A9X2KGJ2</accession>
<name>A0A9X2KGJ2_9HYPH</name>
<comment type="caution">
    <text evidence="4">The sequence shown here is derived from an EMBL/GenBank/DDBJ whole genome shotgun (WGS) entry which is preliminary data.</text>
</comment>
<evidence type="ECO:0000313" key="4">
    <source>
        <dbReference type="EMBL" id="MCP3053802.1"/>
    </source>
</evidence>
<dbReference type="AlphaFoldDB" id="A0A9X2KGJ2"/>
<comment type="similarity">
    <text evidence="1 3">Belongs to the RelE toxin family.</text>
</comment>
<keyword evidence="2" id="KW-1277">Toxin-antitoxin system</keyword>
<gene>
    <name evidence="4" type="ORF">MJ956_01400</name>
</gene>
<reference evidence="4" key="1">
    <citation type="submission" date="2022-03" db="EMBL/GenBank/DDBJ databases">
        <title>Aurantimonas Liuensis sp. Nov., isolated from the hadal seawater of the Mariana Trench.</title>
        <authorList>
            <person name="Liu R."/>
        </authorList>
    </citation>
    <scope>NUCLEOTIDE SEQUENCE</scope>
    <source>
        <strain evidence="4">LRZ36</strain>
    </source>
</reference>
<evidence type="ECO:0000256" key="1">
    <source>
        <dbReference type="ARBA" id="ARBA00006226"/>
    </source>
</evidence>
<evidence type="ECO:0000313" key="5">
    <source>
        <dbReference type="Proteomes" id="UP001155220"/>
    </source>
</evidence>